<feature type="region of interest" description="Disordered" evidence="1">
    <location>
        <begin position="1"/>
        <end position="21"/>
    </location>
</feature>
<feature type="compositionally biased region" description="Polar residues" evidence="1">
    <location>
        <begin position="1"/>
        <end position="13"/>
    </location>
</feature>
<name>A0A8H3DV97_9AGAM</name>
<evidence type="ECO:0000313" key="2">
    <source>
        <dbReference type="EMBL" id="CAE7070199.1"/>
    </source>
</evidence>
<gene>
    <name evidence="2" type="ORF">RDB_LOCUS14812</name>
</gene>
<protein>
    <submittedName>
        <fullName evidence="2">Uncharacterized protein</fullName>
    </submittedName>
</protein>
<dbReference type="EMBL" id="CAJNJQ010000316">
    <property type="protein sequence ID" value="CAE7070199.1"/>
    <property type="molecule type" value="Genomic_DNA"/>
</dbReference>
<evidence type="ECO:0000313" key="3">
    <source>
        <dbReference type="Proteomes" id="UP000663827"/>
    </source>
</evidence>
<dbReference type="Proteomes" id="UP000663827">
    <property type="component" value="Unassembled WGS sequence"/>
</dbReference>
<dbReference type="AlphaFoldDB" id="A0A8H3DV97"/>
<evidence type="ECO:0000256" key="1">
    <source>
        <dbReference type="SAM" id="MobiDB-lite"/>
    </source>
</evidence>
<proteinExistence type="predicted"/>
<organism evidence="2 3">
    <name type="scientific">Rhizoctonia solani</name>
    <dbReference type="NCBI Taxonomy" id="456999"/>
    <lineage>
        <taxon>Eukaryota</taxon>
        <taxon>Fungi</taxon>
        <taxon>Dikarya</taxon>
        <taxon>Basidiomycota</taxon>
        <taxon>Agaricomycotina</taxon>
        <taxon>Agaricomycetes</taxon>
        <taxon>Cantharellales</taxon>
        <taxon>Ceratobasidiaceae</taxon>
        <taxon>Rhizoctonia</taxon>
    </lineage>
</organism>
<comment type="caution">
    <text evidence="2">The sequence shown here is derived from an EMBL/GenBank/DDBJ whole genome shotgun (WGS) entry which is preliminary data.</text>
</comment>
<reference evidence="2" key="1">
    <citation type="submission" date="2021-01" db="EMBL/GenBank/DDBJ databases">
        <authorList>
            <person name="Kaushik A."/>
        </authorList>
    </citation>
    <scope>NUCLEOTIDE SEQUENCE</scope>
    <source>
        <strain evidence="2">AG5</strain>
    </source>
</reference>
<accession>A0A8H3DV97</accession>
<sequence length="433" mass="47830">MSLSPGTTNNQHPQPRVVSVPTYPRDSKYYYSDGSGQFLVDGVLFKVGHGEPWCNLLTFLSWTSPNPTYVVVWIYKVQFTLVFGPRPASPTNQTGGHGPMYIEDILSMLSNSSDYSIEIHGVTAAQFRDYLLILLGRPYDDQYINLITAYLEPTKHTKHLCVRYLDIATLARRFGMVKLEYWAIGALHAIFTRSAETLAAIALEEWDSGTVLRLRALTRNTKVDLSALAMIQHIISLGSSDETIRRTLGDRINDLPCVGLYHNLKTSDADPVLFGCAFLNVLSLGHGSPVWARCLTRDDRALLYAAQAQLVDTPRALELDLPVGWSSELGLATACDICKKKYVAGWNQCFGQSYNALGSGLPLKDVSLLARLPIHRHTLWGLTKPGAGLASLLSGTCENKPPCSVALLDSVDTHIRQVFTKASAKYKKIAEEL</sequence>